<proteinExistence type="predicted"/>
<evidence type="ECO:0000256" key="1">
    <source>
        <dbReference type="SAM" id="Phobius"/>
    </source>
</evidence>
<dbReference type="RefSeq" id="WP_271139411.1">
    <property type="nucleotide sequence ID" value="NZ_JAPYYP010000002.1"/>
</dbReference>
<dbReference type="EMBL" id="JAPYYP010000002">
    <property type="protein sequence ID" value="MDA5107175.1"/>
    <property type="molecule type" value="Genomic_DNA"/>
</dbReference>
<protein>
    <submittedName>
        <fullName evidence="2">TIGR02206 family membrane protein</fullName>
    </submittedName>
</protein>
<feature type="transmembrane region" description="Helical" evidence="1">
    <location>
        <begin position="166"/>
        <end position="186"/>
    </location>
</feature>
<feature type="transmembrane region" description="Helical" evidence="1">
    <location>
        <begin position="20"/>
        <end position="39"/>
    </location>
</feature>
<keyword evidence="3" id="KW-1185">Reference proteome</keyword>
<feature type="transmembrane region" description="Helical" evidence="1">
    <location>
        <begin position="136"/>
        <end position="154"/>
    </location>
</feature>
<dbReference type="Pfam" id="PF14808">
    <property type="entry name" value="TMEM164"/>
    <property type="match status" value="1"/>
</dbReference>
<gene>
    <name evidence="2" type="ORF">O3V59_02290</name>
</gene>
<feature type="transmembrane region" description="Helical" evidence="1">
    <location>
        <begin position="78"/>
        <end position="99"/>
    </location>
</feature>
<reference evidence="2" key="1">
    <citation type="submission" date="2022-12" db="EMBL/GenBank/DDBJ databases">
        <title>Draft genome sequence of the thermophilic strain Brevibacillus thermoruber HT42, isolated from Los Humeros, Puebla, Mexico, with biotechnological potential.</title>
        <authorList>
            <person name="Lara Sanchez J."/>
            <person name="Solis Palacios R."/>
            <person name="Bustos Baena A.S."/>
            <person name="Ruz Baez A.E."/>
            <person name="Espinosa Luna G."/>
            <person name="Oliart Ros R.M."/>
        </authorList>
    </citation>
    <scope>NUCLEOTIDE SEQUENCE</scope>
    <source>
        <strain evidence="2">HT42</strain>
    </source>
</reference>
<dbReference type="InterPro" id="IPR011737">
    <property type="entry name" value="CHP02206_TP0381"/>
</dbReference>
<dbReference type="Proteomes" id="UP001151071">
    <property type="component" value="Unassembled WGS sequence"/>
</dbReference>
<keyword evidence="1" id="KW-0812">Transmembrane</keyword>
<keyword evidence="1" id="KW-1133">Transmembrane helix</keyword>
<organism evidence="2 3">
    <name type="scientific">Brevibacillus thermoruber</name>
    <dbReference type="NCBI Taxonomy" id="33942"/>
    <lineage>
        <taxon>Bacteria</taxon>
        <taxon>Bacillati</taxon>
        <taxon>Bacillota</taxon>
        <taxon>Bacilli</taxon>
        <taxon>Bacillales</taxon>
        <taxon>Paenibacillaceae</taxon>
        <taxon>Brevibacillus</taxon>
    </lineage>
</organism>
<dbReference type="AlphaFoldDB" id="A0A9X3TML1"/>
<feature type="transmembrane region" description="Helical" evidence="1">
    <location>
        <begin position="210"/>
        <end position="229"/>
    </location>
</feature>
<evidence type="ECO:0000313" key="2">
    <source>
        <dbReference type="EMBL" id="MDA5107175.1"/>
    </source>
</evidence>
<sequence>MTSPFLSYTITGEPFRLFSVPHLAALGLLCCAALILYLSRARWRKRAANRVLRLSLAALLLATELSFQWWHVLTGSWSAAYTLPLQLCSVSLLLSVLMLVRKSYRVYEITYFTGLGGAGQALLTPDLFYPFPHFRFFHFFIAHAAIILACLHMTWVEQYRPTHRSLWKAMGFLNLLLPVVVVVNNMTGGNYMFLSQKPANPSLLDYLGPYPWYILSLEAVALVLFYLLYLPFTLGRRAKPSAAAGLTD</sequence>
<feature type="transmembrane region" description="Helical" evidence="1">
    <location>
        <begin position="106"/>
        <end position="124"/>
    </location>
</feature>
<name>A0A9X3TML1_9BACL</name>
<dbReference type="NCBIfam" id="TIGR02206">
    <property type="entry name" value="intg_mem_TP0381"/>
    <property type="match status" value="1"/>
</dbReference>
<evidence type="ECO:0000313" key="3">
    <source>
        <dbReference type="Proteomes" id="UP001151071"/>
    </source>
</evidence>
<feature type="transmembrane region" description="Helical" evidence="1">
    <location>
        <begin position="51"/>
        <end position="72"/>
    </location>
</feature>
<keyword evidence="1" id="KW-0472">Membrane</keyword>
<comment type="caution">
    <text evidence="2">The sequence shown here is derived from an EMBL/GenBank/DDBJ whole genome shotgun (WGS) entry which is preliminary data.</text>
</comment>
<accession>A0A9X3TML1</accession>